<reference evidence="2" key="1">
    <citation type="submission" date="2021-09" db="EMBL/GenBank/DDBJ databases">
        <title>Genome analysis of Fictibacillus sp. KIGAM418 isolated from marine sediment.</title>
        <authorList>
            <person name="Seo M.-J."/>
            <person name="Cho E.-S."/>
            <person name="Hwang C.Y."/>
        </authorList>
    </citation>
    <scope>NUCLEOTIDE SEQUENCE</scope>
    <source>
        <strain evidence="2">KIGAM418</strain>
    </source>
</reference>
<dbReference type="EMBL" id="JAIWJX010000002">
    <property type="protein sequence ID" value="MCK6255479.1"/>
    <property type="molecule type" value="Genomic_DNA"/>
</dbReference>
<dbReference type="Proteomes" id="UP001139011">
    <property type="component" value="Unassembled WGS sequence"/>
</dbReference>
<proteinExistence type="predicted"/>
<dbReference type="RefSeq" id="WP_248251301.1">
    <property type="nucleotide sequence ID" value="NZ_JAIWJX010000002.1"/>
</dbReference>
<protein>
    <submittedName>
        <fullName evidence="2">Uncharacterized protein</fullName>
    </submittedName>
</protein>
<evidence type="ECO:0000313" key="3">
    <source>
        <dbReference type="Proteomes" id="UP001139011"/>
    </source>
</evidence>
<sequence>MSAMLPRIILRIKIRVIPLVSVLALALVSVLVSAVALVYAVAVAVVAAALAAALAVAAVAAALAVAAAVAAVRVVAAAAAAVVAEAVKLPIGSNRYFNKRPALHIPRQGFYRLDRHNGHQASIELNDVKDVEHSKEEVDHAKIKSFYVFKSEQRHVCFSGFS</sequence>
<organism evidence="2 3">
    <name type="scientific">Fictibacillus marinisediminis</name>
    <dbReference type="NCBI Taxonomy" id="2878389"/>
    <lineage>
        <taxon>Bacteria</taxon>
        <taxon>Bacillati</taxon>
        <taxon>Bacillota</taxon>
        <taxon>Bacilli</taxon>
        <taxon>Bacillales</taxon>
        <taxon>Fictibacillaceae</taxon>
        <taxon>Fictibacillus</taxon>
    </lineage>
</organism>
<comment type="caution">
    <text evidence="2">The sequence shown here is derived from an EMBL/GenBank/DDBJ whole genome shotgun (WGS) entry which is preliminary data.</text>
</comment>
<dbReference type="AlphaFoldDB" id="A0A9X1XCR6"/>
<name>A0A9X1XCR6_9BACL</name>
<keyword evidence="1" id="KW-0472">Membrane</keyword>
<gene>
    <name evidence="2" type="ORF">LCY76_02420</name>
</gene>
<feature type="transmembrane region" description="Helical" evidence="1">
    <location>
        <begin position="50"/>
        <end position="83"/>
    </location>
</feature>
<keyword evidence="3" id="KW-1185">Reference proteome</keyword>
<keyword evidence="1" id="KW-0812">Transmembrane</keyword>
<evidence type="ECO:0000313" key="2">
    <source>
        <dbReference type="EMBL" id="MCK6255479.1"/>
    </source>
</evidence>
<keyword evidence="1" id="KW-1133">Transmembrane helix</keyword>
<accession>A0A9X1XCR6</accession>
<evidence type="ECO:0000256" key="1">
    <source>
        <dbReference type="SAM" id="Phobius"/>
    </source>
</evidence>